<dbReference type="EMBL" id="QXFV01002261">
    <property type="protein sequence ID" value="KAE8990346.1"/>
    <property type="molecule type" value="Genomic_DNA"/>
</dbReference>
<keyword evidence="6" id="KW-0229">DNA integration</keyword>
<evidence type="ECO:0000256" key="3">
    <source>
        <dbReference type="ARBA" id="ARBA00022759"/>
    </source>
</evidence>
<evidence type="ECO:0000256" key="2">
    <source>
        <dbReference type="ARBA" id="ARBA00022723"/>
    </source>
</evidence>
<keyword evidence="9" id="KW-0233">DNA recombination</keyword>
<evidence type="ECO:0000256" key="5">
    <source>
        <dbReference type="ARBA" id="ARBA00022842"/>
    </source>
</evidence>
<keyword evidence="1" id="KW-0540">Nuclease</keyword>
<dbReference type="InterPro" id="IPR001584">
    <property type="entry name" value="Integrase_cat-core"/>
</dbReference>
<name>A0A6A3J4X0_9STRA</name>
<accession>A0A6A3J4X0</accession>
<evidence type="ECO:0000256" key="1">
    <source>
        <dbReference type="ARBA" id="ARBA00022722"/>
    </source>
</evidence>
<dbReference type="EMBL" id="QXFT01000300">
    <property type="protein sequence ID" value="KAE9347963.1"/>
    <property type="molecule type" value="Genomic_DNA"/>
</dbReference>
<gene>
    <name evidence="11" type="ORF">PR001_g21511</name>
    <name evidence="12" type="ORF">PR003_g6651</name>
</gene>
<evidence type="ECO:0000256" key="9">
    <source>
        <dbReference type="ARBA" id="ARBA00023172"/>
    </source>
</evidence>
<keyword evidence="2" id="KW-0479">Metal-binding</keyword>
<feature type="domain" description="Integrase catalytic" evidence="10">
    <location>
        <begin position="1"/>
        <end position="122"/>
    </location>
</feature>
<dbReference type="Proteomes" id="UP000434957">
    <property type="component" value="Unassembled WGS sequence"/>
</dbReference>
<dbReference type="Gene3D" id="3.30.420.10">
    <property type="entry name" value="Ribonuclease H-like superfamily/Ribonuclease H"/>
    <property type="match status" value="1"/>
</dbReference>
<dbReference type="PANTHER" id="PTHR42648:SF11">
    <property type="entry name" value="TRANSPOSON TY4-P GAG-POL POLYPROTEIN"/>
    <property type="match status" value="1"/>
</dbReference>
<dbReference type="GO" id="GO:0015074">
    <property type="term" value="P:DNA integration"/>
    <property type="evidence" value="ECO:0007669"/>
    <property type="project" value="UniProtKB-KW"/>
</dbReference>
<evidence type="ECO:0000259" key="10">
    <source>
        <dbReference type="PROSITE" id="PS50994"/>
    </source>
</evidence>
<dbReference type="GO" id="GO:0004519">
    <property type="term" value="F:endonuclease activity"/>
    <property type="evidence" value="ECO:0007669"/>
    <property type="project" value="UniProtKB-KW"/>
</dbReference>
<dbReference type="PROSITE" id="PS50994">
    <property type="entry name" value="INTEGRASE"/>
    <property type="match status" value="1"/>
</dbReference>
<dbReference type="InterPro" id="IPR039537">
    <property type="entry name" value="Retrotran_Ty1/copia-like"/>
</dbReference>
<dbReference type="PANTHER" id="PTHR42648">
    <property type="entry name" value="TRANSPOSASE, PUTATIVE-RELATED"/>
    <property type="match status" value="1"/>
</dbReference>
<evidence type="ECO:0000313" key="11">
    <source>
        <dbReference type="EMBL" id="KAE8990346.1"/>
    </source>
</evidence>
<evidence type="ECO:0000313" key="12">
    <source>
        <dbReference type="EMBL" id="KAE9347963.1"/>
    </source>
</evidence>
<evidence type="ECO:0000256" key="6">
    <source>
        <dbReference type="ARBA" id="ARBA00022908"/>
    </source>
</evidence>
<comment type="caution">
    <text evidence="11">The sequence shown here is derived from an EMBL/GenBank/DDBJ whole genome shotgun (WGS) entry which is preliminary data.</text>
</comment>
<dbReference type="GO" id="GO:0006310">
    <property type="term" value="P:DNA recombination"/>
    <property type="evidence" value="ECO:0007669"/>
    <property type="project" value="UniProtKB-KW"/>
</dbReference>
<dbReference type="InterPro" id="IPR036397">
    <property type="entry name" value="RNaseH_sf"/>
</dbReference>
<dbReference type="AlphaFoldDB" id="A0A6A3J4X0"/>
<dbReference type="GO" id="GO:0003887">
    <property type="term" value="F:DNA-directed DNA polymerase activity"/>
    <property type="evidence" value="ECO:0007669"/>
    <property type="project" value="UniProtKB-KW"/>
</dbReference>
<dbReference type="Proteomes" id="UP000429607">
    <property type="component" value="Unassembled WGS sequence"/>
</dbReference>
<keyword evidence="7" id="KW-0695">RNA-directed DNA polymerase</keyword>
<evidence type="ECO:0000256" key="4">
    <source>
        <dbReference type="ARBA" id="ARBA00022801"/>
    </source>
</evidence>
<sequence length="122" mass="14007">MSDVCYVGIQTPGRAKYFQLIQDEASRYKWVYLLNKKSEAADNVMTLILQLEKDYSVKMFSCDQGREFLNHRLATFFREHGIKLLTTNAYTPEENCLVEKLNGKLLSKVRAIPEAANLPVCL</sequence>
<evidence type="ECO:0000256" key="8">
    <source>
        <dbReference type="ARBA" id="ARBA00022932"/>
    </source>
</evidence>
<evidence type="ECO:0000313" key="14">
    <source>
        <dbReference type="Proteomes" id="UP000434957"/>
    </source>
</evidence>
<reference evidence="11 13" key="1">
    <citation type="submission" date="2018-09" db="EMBL/GenBank/DDBJ databases">
        <title>Genomic investigation of the strawberry pathogen Phytophthora fragariae indicates pathogenicity is determined by transcriptional variation in three key races.</title>
        <authorList>
            <person name="Adams T.M."/>
            <person name="Armitage A.D."/>
            <person name="Sobczyk M.K."/>
            <person name="Bates H.J."/>
            <person name="Dunwell J.M."/>
            <person name="Nellist C.F."/>
            <person name="Harrison R.J."/>
        </authorList>
    </citation>
    <scope>NUCLEOTIDE SEQUENCE [LARGE SCALE GENOMIC DNA]</scope>
    <source>
        <strain evidence="11 13">SCRP249</strain>
        <strain evidence="12 14">SCRP333</strain>
    </source>
</reference>
<keyword evidence="8" id="KW-0808">Transferase</keyword>
<keyword evidence="8" id="KW-0239">DNA-directed DNA polymerase</keyword>
<keyword evidence="8" id="KW-0548">Nucleotidyltransferase</keyword>
<dbReference type="GO" id="GO:0003676">
    <property type="term" value="F:nucleic acid binding"/>
    <property type="evidence" value="ECO:0007669"/>
    <property type="project" value="InterPro"/>
</dbReference>
<keyword evidence="4" id="KW-0378">Hydrolase</keyword>
<dbReference type="GO" id="GO:0046872">
    <property type="term" value="F:metal ion binding"/>
    <property type="evidence" value="ECO:0007669"/>
    <property type="project" value="UniProtKB-KW"/>
</dbReference>
<protein>
    <recommendedName>
        <fullName evidence="10">Integrase catalytic domain-containing protein</fullName>
    </recommendedName>
</protein>
<evidence type="ECO:0000256" key="7">
    <source>
        <dbReference type="ARBA" id="ARBA00022918"/>
    </source>
</evidence>
<keyword evidence="5" id="KW-0460">Magnesium</keyword>
<evidence type="ECO:0000313" key="13">
    <source>
        <dbReference type="Proteomes" id="UP000429607"/>
    </source>
</evidence>
<organism evidence="11 13">
    <name type="scientific">Phytophthora rubi</name>
    <dbReference type="NCBI Taxonomy" id="129364"/>
    <lineage>
        <taxon>Eukaryota</taxon>
        <taxon>Sar</taxon>
        <taxon>Stramenopiles</taxon>
        <taxon>Oomycota</taxon>
        <taxon>Peronosporomycetes</taxon>
        <taxon>Peronosporales</taxon>
        <taxon>Peronosporaceae</taxon>
        <taxon>Phytophthora</taxon>
    </lineage>
</organism>
<dbReference type="GO" id="GO:0003964">
    <property type="term" value="F:RNA-directed DNA polymerase activity"/>
    <property type="evidence" value="ECO:0007669"/>
    <property type="project" value="UniProtKB-KW"/>
</dbReference>
<keyword evidence="14" id="KW-1185">Reference proteome</keyword>
<dbReference type="InterPro" id="IPR012337">
    <property type="entry name" value="RNaseH-like_sf"/>
</dbReference>
<dbReference type="Pfam" id="PF00665">
    <property type="entry name" value="rve"/>
    <property type="match status" value="1"/>
</dbReference>
<dbReference type="SUPFAM" id="SSF53098">
    <property type="entry name" value="Ribonuclease H-like"/>
    <property type="match status" value="1"/>
</dbReference>
<proteinExistence type="predicted"/>
<keyword evidence="3" id="KW-0255">Endonuclease</keyword>
<dbReference type="GO" id="GO:0016787">
    <property type="term" value="F:hydrolase activity"/>
    <property type="evidence" value="ECO:0007669"/>
    <property type="project" value="UniProtKB-KW"/>
</dbReference>